<protein>
    <submittedName>
        <fullName evidence="2">Uncharacterized protein</fullName>
    </submittedName>
</protein>
<comment type="caution">
    <text evidence="2">The sequence shown here is derived from an EMBL/GenBank/DDBJ whole genome shotgun (WGS) entry which is preliminary data.</text>
</comment>
<name>A0A931MLU9_9SPHN</name>
<evidence type="ECO:0000313" key="3">
    <source>
        <dbReference type="Proteomes" id="UP000617634"/>
    </source>
</evidence>
<gene>
    <name evidence="2" type="ORF">I5E68_12445</name>
</gene>
<accession>A0A931MLU9</accession>
<feature type="compositionally biased region" description="Polar residues" evidence="1">
    <location>
        <begin position="60"/>
        <end position="79"/>
    </location>
</feature>
<sequence>MTSALAFAQDAPESLLPKMFETPAPTPSPSATPTRRPAPVRPVASPRPAAQPTGGANAPRPQSTPIVQALPSGTPSQAATDDGAGAAKEGLQLKRLPTLAELAKMSPEDFEELIGRKVEFDMPPQARRSMERVGIFDETEGGLPADSLANQNGALIRTALSGNRGALVSRWGHIALRRALLSRLAPPAGMSPQDFLALRVALLLRMGEPDAARGLLQDIDIANYTPAIGEVVLKVYTGTADFTGLCPVMATQGSLRDDPEWNLARSICEAYRGNGTSALSKLDRELVRGKMPRIDVLLAQRYAAAAGKSRRAVTIEWDKVDAITPWRYGLAIGVGIEPPAALVKEGGPSYDYTTALAPMVGLARRAQAADLAGGSGVLSNAAMVDLYAQMYADPDVTGEWQDRAESLRDAYTLQGADARVAAMRKLWTSDGGDADAYGRRVLTAAAAARIAPRAEMADNAADLVGSMLAAGFDANAARWAPVVEAGSDAWAMIVLSAPGMAQDIPGSAIDSFVDNDASEGKRRAGFLVASLAGLGRIERDAASSYSNDMGLGLGGETRWTRAIDGAAQRGDRASVVMLAGFGMQGASWQRMTPRYLFHIVSALREVGLDGEARMIAAEAVSRT</sequence>
<dbReference type="AlphaFoldDB" id="A0A931MLU9"/>
<evidence type="ECO:0000313" key="2">
    <source>
        <dbReference type="EMBL" id="MBH0113755.1"/>
    </source>
</evidence>
<reference evidence="2" key="1">
    <citation type="submission" date="2020-11" db="EMBL/GenBank/DDBJ databases">
        <title>Novosphingobium aureum sp. nov., a marine bacterium isolated from sediment of a salt flat.</title>
        <authorList>
            <person name="Yoo Y."/>
            <person name="Kim J.-J."/>
        </authorList>
    </citation>
    <scope>NUCLEOTIDE SEQUENCE</scope>
    <source>
        <strain evidence="2">YJ-S2-02</strain>
    </source>
</reference>
<feature type="compositionally biased region" description="Low complexity" evidence="1">
    <location>
        <begin position="31"/>
        <end position="50"/>
    </location>
</feature>
<dbReference type="Proteomes" id="UP000617634">
    <property type="component" value="Unassembled WGS sequence"/>
</dbReference>
<keyword evidence="3" id="KW-1185">Reference proteome</keyword>
<evidence type="ECO:0000256" key="1">
    <source>
        <dbReference type="SAM" id="MobiDB-lite"/>
    </source>
</evidence>
<dbReference type="EMBL" id="JADZGI010000001">
    <property type="protein sequence ID" value="MBH0113755.1"/>
    <property type="molecule type" value="Genomic_DNA"/>
</dbReference>
<proteinExistence type="predicted"/>
<organism evidence="2 3">
    <name type="scientific">Novosphingobium aureum</name>
    <dbReference type="NCBI Taxonomy" id="2792964"/>
    <lineage>
        <taxon>Bacteria</taxon>
        <taxon>Pseudomonadati</taxon>
        <taxon>Pseudomonadota</taxon>
        <taxon>Alphaproteobacteria</taxon>
        <taxon>Sphingomonadales</taxon>
        <taxon>Sphingomonadaceae</taxon>
        <taxon>Novosphingobium</taxon>
    </lineage>
</organism>
<feature type="region of interest" description="Disordered" evidence="1">
    <location>
        <begin position="1"/>
        <end position="83"/>
    </location>
</feature>